<evidence type="ECO:0000313" key="1">
    <source>
        <dbReference type="EMBL" id="GBP79939.1"/>
    </source>
</evidence>
<keyword evidence="2" id="KW-1185">Reference proteome</keyword>
<proteinExistence type="predicted"/>
<gene>
    <name evidence="1" type="ORF">EVAR_56531_1</name>
</gene>
<protein>
    <submittedName>
        <fullName evidence="1">Uncharacterized protein</fullName>
    </submittedName>
</protein>
<dbReference type="OrthoDB" id="6957210at2759"/>
<dbReference type="AlphaFoldDB" id="A0A4C1YZ98"/>
<accession>A0A4C1YZ98</accession>
<organism evidence="1 2">
    <name type="scientific">Eumeta variegata</name>
    <name type="common">Bagworm moth</name>
    <name type="synonym">Eumeta japonica</name>
    <dbReference type="NCBI Taxonomy" id="151549"/>
    <lineage>
        <taxon>Eukaryota</taxon>
        <taxon>Metazoa</taxon>
        <taxon>Ecdysozoa</taxon>
        <taxon>Arthropoda</taxon>
        <taxon>Hexapoda</taxon>
        <taxon>Insecta</taxon>
        <taxon>Pterygota</taxon>
        <taxon>Neoptera</taxon>
        <taxon>Endopterygota</taxon>
        <taxon>Lepidoptera</taxon>
        <taxon>Glossata</taxon>
        <taxon>Ditrysia</taxon>
        <taxon>Tineoidea</taxon>
        <taxon>Psychidae</taxon>
        <taxon>Oiketicinae</taxon>
        <taxon>Eumeta</taxon>
    </lineage>
</organism>
<comment type="caution">
    <text evidence="1">The sequence shown here is derived from an EMBL/GenBank/DDBJ whole genome shotgun (WGS) entry which is preliminary data.</text>
</comment>
<dbReference type="EMBL" id="BGZK01001439">
    <property type="protein sequence ID" value="GBP79939.1"/>
    <property type="molecule type" value="Genomic_DNA"/>
</dbReference>
<dbReference type="Proteomes" id="UP000299102">
    <property type="component" value="Unassembled WGS sequence"/>
</dbReference>
<sequence length="166" mass="17976">MEVLRCEAWLCDRIDPGTSEVQRSSRAHTPAPLVTVSCAGRAAAAAAVPSSVDIENTTRFGARESIDETRLRPRALRGGRTLSVFAYNWHLKRRHGVVDITRHVRLWYTVLVSSSDGRISVSGVSPLSKGNKVKDGALKPTLSPIAPCGRFLVAAAGNNASRTTRR</sequence>
<reference evidence="1 2" key="1">
    <citation type="journal article" date="2019" name="Commun. Biol.">
        <title>The bagworm genome reveals a unique fibroin gene that provides high tensile strength.</title>
        <authorList>
            <person name="Kono N."/>
            <person name="Nakamura H."/>
            <person name="Ohtoshi R."/>
            <person name="Tomita M."/>
            <person name="Numata K."/>
            <person name="Arakawa K."/>
        </authorList>
    </citation>
    <scope>NUCLEOTIDE SEQUENCE [LARGE SCALE GENOMIC DNA]</scope>
</reference>
<evidence type="ECO:0000313" key="2">
    <source>
        <dbReference type="Proteomes" id="UP000299102"/>
    </source>
</evidence>
<name>A0A4C1YZ98_EUMVA</name>